<dbReference type="RefSeq" id="WP_380861562.1">
    <property type="nucleotide sequence ID" value="NZ_JBHRXV010000010.1"/>
</dbReference>
<dbReference type="CDD" id="cd01299">
    <property type="entry name" value="Met_dep_hydrolase_A"/>
    <property type="match status" value="1"/>
</dbReference>
<dbReference type="Proteomes" id="UP001595615">
    <property type="component" value="Unassembled WGS sequence"/>
</dbReference>
<keyword evidence="4" id="KW-1185">Reference proteome</keyword>
<feature type="signal peptide" evidence="1">
    <location>
        <begin position="1"/>
        <end position="22"/>
    </location>
</feature>
<evidence type="ECO:0000313" key="3">
    <source>
        <dbReference type="EMBL" id="MFC3713255.1"/>
    </source>
</evidence>
<comment type="caution">
    <text evidence="3">The sequence shown here is derived from an EMBL/GenBank/DDBJ whole genome shotgun (WGS) entry which is preliminary data.</text>
</comment>
<evidence type="ECO:0000256" key="1">
    <source>
        <dbReference type="SAM" id="SignalP"/>
    </source>
</evidence>
<dbReference type="InterPro" id="IPR032466">
    <property type="entry name" value="Metal_Hydrolase"/>
</dbReference>
<dbReference type="EMBL" id="JBHRXV010000010">
    <property type="protein sequence ID" value="MFC3713255.1"/>
    <property type="molecule type" value="Genomic_DNA"/>
</dbReference>
<dbReference type="SUPFAM" id="SSF51338">
    <property type="entry name" value="Composite domain of metallo-dependent hydrolases"/>
    <property type="match status" value="1"/>
</dbReference>
<keyword evidence="1" id="KW-0732">Signal</keyword>
<dbReference type="Gene3D" id="3.20.20.140">
    <property type="entry name" value="Metal-dependent hydrolases"/>
    <property type="match status" value="1"/>
</dbReference>
<protein>
    <submittedName>
        <fullName evidence="3">Amidohydrolase family protein</fullName>
    </submittedName>
</protein>
<proteinExistence type="predicted"/>
<feature type="domain" description="Amidohydrolase-related" evidence="2">
    <location>
        <begin position="85"/>
        <end position="434"/>
    </location>
</feature>
<dbReference type="InterPro" id="IPR051781">
    <property type="entry name" value="Metallo-dep_Hydrolase"/>
</dbReference>
<feature type="chain" id="PRO_5046438075" evidence="1">
    <location>
        <begin position="23"/>
        <end position="446"/>
    </location>
</feature>
<name>A0ABV7XCT3_9SPHN</name>
<dbReference type="Pfam" id="PF01979">
    <property type="entry name" value="Amidohydro_1"/>
    <property type="match status" value="1"/>
</dbReference>
<dbReference type="Gene3D" id="2.30.40.10">
    <property type="entry name" value="Urease, subunit C, domain 1"/>
    <property type="match status" value="1"/>
</dbReference>
<dbReference type="PANTHER" id="PTHR43135:SF3">
    <property type="entry name" value="ALPHA-D-RIBOSE 1-METHYLPHOSPHONATE 5-TRIPHOSPHATE DIPHOSPHATASE"/>
    <property type="match status" value="1"/>
</dbReference>
<evidence type="ECO:0000259" key="2">
    <source>
        <dbReference type="Pfam" id="PF01979"/>
    </source>
</evidence>
<dbReference type="InterPro" id="IPR006680">
    <property type="entry name" value="Amidohydro-rel"/>
</dbReference>
<dbReference type="SUPFAM" id="SSF51556">
    <property type="entry name" value="Metallo-dependent hydrolases"/>
    <property type="match status" value="1"/>
</dbReference>
<dbReference type="PANTHER" id="PTHR43135">
    <property type="entry name" value="ALPHA-D-RIBOSE 1-METHYLPHOSPHONATE 5-TRIPHOSPHATE DIPHOSPHATASE"/>
    <property type="match status" value="1"/>
</dbReference>
<dbReference type="InterPro" id="IPR011059">
    <property type="entry name" value="Metal-dep_hydrolase_composite"/>
</dbReference>
<organism evidence="3 4">
    <name type="scientific">Sphingoaurantiacus capsulatus</name>
    <dbReference type="NCBI Taxonomy" id="1771310"/>
    <lineage>
        <taxon>Bacteria</taxon>
        <taxon>Pseudomonadati</taxon>
        <taxon>Pseudomonadota</taxon>
        <taxon>Alphaproteobacteria</taxon>
        <taxon>Sphingomonadales</taxon>
        <taxon>Sphingosinicellaceae</taxon>
        <taxon>Sphingoaurantiacus</taxon>
    </lineage>
</organism>
<sequence length="446" mass="46591">MKRMMLGAAAAMAIAAGVTAWAQAPAAAPAEVVTYIQAGALLDKPGSRARGNSTIVVRGGKIAEVRDGFVGGEAGSKVVDLRDKYVLPGLIDMHVHLFSTGRPLESRLAASSQDNEDDAFEGMRNARRTLMAGFTTVRDLGSEGPAIIALRDTIASGDLPGPTIVPAARMVSVSGGHGDVNGYNRTLTKAYMAERDNVCDGADDCRRAVRRQVSHGAEVIKFAASGGVGSNVAGGLGRQMFDDEMKAIVDTARLFGRKVTAHAHGADGVKAALKAGVDSIEHGSYIDDEAIGMFKSGKAYFVPTMLAFQSVVEQAKRGERPVASANKAFEVEKIATKNISHAIKSGVRIAFGTDSGVGVHGINAREFKLMVDAGLPPAEAVKSATVNAADLLGRSAQIGTIEVGKDADIIAVTGDPVADVTRLQTVDFVMKRGTVHKLTGKQVLVD</sequence>
<gene>
    <name evidence="3" type="ORF">ACFOMD_11765</name>
</gene>
<evidence type="ECO:0000313" key="4">
    <source>
        <dbReference type="Proteomes" id="UP001595615"/>
    </source>
</evidence>
<accession>A0ABV7XCT3</accession>
<dbReference type="InterPro" id="IPR057744">
    <property type="entry name" value="OTAase-like"/>
</dbReference>
<reference evidence="4" key="1">
    <citation type="journal article" date="2019" name="Int. J. Syst. Evol. Microbiol.">
        <title>The Global Catalogue of Microorganisms (GCM) 10K type strain sequencing project: providing services to taxonomists for standard genome sequencing and annotation.</title>
        <authorList>
            <consortium name="The Broad Institute Genomics Platform"/>
            <consortium name="The Broad Institute Genome Sequencing Center for Infectious Disease"/>
            <person name="Wu L."/>
            <person name="Ma J."/>
        </authorList>
    </citation>
    <scope>NUCLEOTIDE SEQUENCE [LARGE SCALE GENOMIC DNA]</scope>
    <source>
        <strain evidence="4">KCTC 42644</strain>
    </source>
</reference>